<comment type="similarity">
    <text evidence="2">Belongs to the bacterial ribosomal protein bL35 family.</text>
</comment>
<evidence type="ECO:0000256" key="5">
    <source>
        <dbReference type="ARBA" id="ARBA00023128"/>
    </source>
</evidence>
<evidence type="ECO:0000313" key="10">
    <source>
        <dbReference type="Proteomes" id="UP000887116"/>
    </source>
</evidence>
<dbReference type="EMBL" id="BMAO01023366">
    <property type="protein sequence ID" value="GFQ88223.1"/>
    <property type="molecule type" value="Genomic_DNA"/>
</dbReference>
<sequence>MLKALGLFSSNLAKHLSLPTSNATLQAFNFSTWKSLTSVAFKQYGNGQFLSAAQSTSVKPLLAVDNQNVSQTRTVTKFSLKTGKKKSVPTVLRRFFRLHNGIWIRRRAGCHKRLHKRTGEEKYNLRQHVVCTQTQCLMLDKMITDHWKKRKYFIDDPFEPYHDRNNLDYVYPYRKR</sequence>
<evidence type="ECO:0000256" key="7">
    <source>
        <dbReference type="ARBA" id="ARBA00035273"/>
    </source>
</evidence>
<dbReference type="GO" id="GO:0003735">
    <property type="term" value="F:structural constituent of ribosome"/>
    <property type="evidence" value="ECO:0007669"/>
    <property type="project" value="InterPro"/>
</dbReference>
<protein>
    <recommendedName>
        <fullName evidence="7">Large ribosomal subunit protein bL35m</fullName>
    </recommendedName>
    <alternativeName>
        <fullName evidence="8">39S ribosomal protein L35, mitochondrial</fullName>
    </alternativeName>
</protein>
<dbReference type="Pfam" id="PF01632">
    <property type="entry name" value="Ribosomal_L35p"/>
    <property type="match status" value="1"/>
</dbReference>
<name>A0A8X6FTF9_TRICU</name>
<keyword evidence="5" id="KW-0496">Mitochondrion</keyword>
<comment type="caution">
    <text evidence="9">The sequence shown here is derived from an EMBL/GenBank/DDBJ whole genome shotgun (WGS) entry which is preliminary data.</text>
</comment>
<keyword evidence="10" id="KW-1185">Reference proteome</keyword>
<evidence type="ECO:0000256" key="2">
    <source>
        <dbReference type="ARBA" id="ARBA00006598"/>
    </source>
</evidence>
<dbReference type="InterPro" id="IPR019338">
    <property type="entry name" value="Ribosomal_bL35m"/>
</dbReference>
<dbReference type="GO" id="GO:0006412">
    <property type="term" value="P:translation"/>
    <property type="evidence" value="ECO:0007669"/>
    <property type="project" value="InterPro"/>
</dbReference>
<evidence type="ECO:0000256" key="4">
    <source>
        <dbReference type="ARBA" id="ARBA00022980"/>
    </source>
</evidence>
<evidence type="ECO:0000256" key="1">
    <source>
        <dbReference type="ARBA" id="ARBA00004173"/>
    </source>
</evidence>
<dbReference type="AlphaFoldDB" id="A0A8X6FTF9"/>
<evidence type="ECO:0000256" key="3">
    <source>
        <dbReference type="ARBA" id="ARBA00022946"/>
    </source>
</evidence>
<evidence type="ECO:0000313" key="9">
    <source>
        <dbReference type="EMBL" id="GFQ88223.1"/>
    </source>
</evidence>
<comment type="subcellular location">
    <subcellularLocation>
        <location evidence="1">Mitochondrion</location>
    </subcellularLocation>
</comment>
<gene>
    <name evidence="9" type="primary">MRPL35</name>
    <name evidence="9" type="ORF">TNCT_225141</name>
</gene>
<dbReference type="Proteomes" id="UP000887116">
    <property type="component" value="Unassembled WGS sequence"/>
</dbReference>
<evidence type="ECO:0000256" key="6">
    <source>
        <dbReference type="ARBA" id="ARBA00023274"/>
    </source>
</evidence>
<proteinExistence type="inferred from homology"/>
<dbReference type="InterPro" id="IPR037229">
    <property type="entry name" value="Ribosomal_bL35_sf"/>
</dbReference>
<dbReference type="PANTHER" id="PTHR15909">
    <property type="entry name" value="39S RIBOSOMAL PROTEIN L35, MITOCHONDRIAL"/>
    <property type="match status" value="1"/>
</dbReference>
<dbReference type="GO" id="GO:0005739">
    <property type="term" value="C:mitochondrion"/>
    <property type="evidence" value="ECO:0007669"/>
    <property type="project" value="UniProtKB-SubCell"/>
</dbReference>
<reference evidence="9" key="1">
    <citation type="submission" date="2020-07" db="EMBL/GenBank/DDBJ databases">
        <title>Multicomponent nature underlies the extraordinary mechanical properties of spider dragline silk.</title>
        <authorList>
            <person name="Kono N."/>
            <person name="Nakamura H."/>
            <person name="Mori M."/>
            <person name="Yoshida Y."/>
            <person name="Ohtoshi R."/>
            <person name="Malay A.D."/>
            <person name="Moran D.A.P."/>
            <person name="Tomita M."/>
            <person name="Numata K."/>
            <person name="Arakawa K."/>
        </authorList>
    </citation>
    <scope>NUCLEOTIDE SEQUENCE</scope>
</reference>
<evidence type="ECO:0000256" key="8">
    <source>
        <dbReference type="ARBA" id="ARBA00035418"/>
    </source>
</evidence>
<dbReference type="GO" id="GO:1990904">
    <property type="term" value="C:ribonucleoprotein complex"/>
    <property type="evidence" value="ECO:0007669"/>
    <property type="project" value="UniProtKB-KW"/>
</dbReference>
<dbReference type="InterPro" id="IPR021137">
    <property type="entry name" value="Ribosomal_bL35-like"/>
</dbReference>
<keyword evidence="4 9" id="KW-0689">Ribosomal protein</keyword>
<dbReference type="GO" id="GO:0005840">
    <property type="term" value="C:ribosome"/>
    <property type="evidence" value="ECO:0007669"/>
    <property type="project" value="UniProtKB-KW"/>
</dbReference>
<dbReference type="PANTHER" id="PTHR15909:SF0">
    <property type="entry name" value="LARGE RIBOSOMAL SUBUNIT PROTEIN BL35M"/>
    <property type="match status" value="1"/>
</dbReference>
<dbReference type="OrthoDB" id="5847109at2759"/>
<accession>A0A8X6FTF9</accession>
<organism evidence="9 10">
    <name type="scientific">Trichonephila clavata</name>
    <name type="common">Joro spider</name>
    <name type="synonym">Nephila clavata</name>
    <dbReference type="NCBI Taxonomy" id="2740835"/>
    <lineage>
        <taxon>Eukaryota</taxon>
        <taxon>Metazoa</taxon>
        <taxon>Ecdysozoa</taxon>
        <taxon>Arthropoda</taxon>
        <taxon>Chelicerata</taxon>
        <taxon>Arachnida</taxon>
        <taxon>Araneae</taxon>
        <taxon>Araneomorphae</taxon>
        <taxon>Entelegynae</taxon>
        <taxon>Araneoidea</taxon>
        <taxon>Nephilidae</taxon>
        <taxon>Trichonephila</taxon>
    </lineage>
</organism>
<dbReference type="SUPFAM" id="SSF143034">
    <property type="entry name" value="L35p-like"/>
    <property type="match status" value="1"/>
</dbReference>
<keyword evidence="3" id="KW-0809">Transit peptide</keyword>
<keyword evidence="6" id="KW-0687">Ribonucleoprotein</keyword>